<reference evidence="1" key="1">
    <citation type="submission" date="2021-04" db="EMBL/GenBank/DDBJ databases">
        <title>Whole genome sequencing of Enterococci isolates from hospitalized patients.</title>
        <authorList>
            <person name="Ogoti B.M."/>
            <person name="Onyambu F.G."/>
        </authorList>
    </citation>
    <scope>NUCLEOTIDE SEQUENCE</scope>
    <source>
        <strain evidence="1">242</strain>
    </source>
</reference>
<dbReference type="Gene3D" id="3.30.300.210">
    <property type="entry name" value="Nutrient germinant receptor protein C, domain 3"/>
    <property type="match status" value="1"/>
</dbReference>
<evidence type="ECO:0000313" key="1">
    <source>
        <dbReference type="EMBL" id="MBR8644739.1"/>
    </source>
</evidence>
<comment type="caution">
    <text evidence="1">The sequence shown here is derived from an EMBL/GenBank/DDBJ whole genome shotgun (WGS) entry which is preliminary data.</text>
</comment>
<name>A0A941FIP8_9BACI</name>
<proteinExistence type="predicted"/>
<dbReference type="AlphaFoldDB" id="A0A941FIP8"/>
<sequence>MSLKNKKYIATENIQSKVKYKVSGSQDNPRVSVHVSVIGEVKDATSGLKKGIAMDEVEQEWSKETTKRAEK</sequence>
<dbReference type="EMBL" id="JAGTPW010000015">
    <property type="protein sequence ID" value="MBR8644739.1"/>
    <property type="molecule type" value="Genomic_DNA"/>
</dbReference>
<gene>
    <name evidence="1" type="ORF">KEH51_10730</name>
</gene>
<organism evidence="1 2">
    <name type="scientific">Peribacillus frigoritolerans</name>
    <dbReference type="NCBI Taxonomy" id="450367"/>
    <lineage>
        <taxon>Bacteria</taxon>
        <taxon>Bacillati</taxon>
        <taxon>Bacillota</taxon>
        <taxon>Bacilli</taxon>
        <taxon>Bacillales</taxon>
        <taxon>Bacillaceae</taxon>
        <taxon>Peribacillus</taxon>
    </lineage>
</organism>
<accession>A0A941FIP8</accession>
<dbReference type="Proteomes" id="UP000680045">
    <property type="component" value="Unassembled WGS sequence"/>
</dbReference>
<dbReference type="InterPro" id="IPR038501">
    <property type="entry name" value="Spore_GerAC_C_sf"/>
</dbReference>
<evidence type="ECO:0000313" key="2">
    <source>
        <dbReference type="Proteomes" id="UP000680045"/>
    </source>
</evidence>
<protein>
    <submittedName>
        <fullName evidence="1">Uncharacterized protein</fullName>
    </submittedName>
</protein>